<dbReference type="Pfam" id="PF13672">
    <property type="entry name" value="PP2C_2"/>
    <property type="match status" value="1"/>
</dbReference>
<reference evidence="2 3" key="1">
    <citation type="submission" date="2018-06" db="EMBL/GenBank/DDBJ databases">
        <title>Genomic Encyclopedia of Type Strains, Phase IV (KMG-IV): sequencing the most valuable type-strain genomes for metagenomic binning, comparative biology and taxonomic classification.</title>
        <authorList>
            <person name="Goeker M."/>
        </authorList>
    </citation>
    <scope>NUCLEOTIDE SEQUENCE [LARGE SCALE GENOMIC DNA]</scope>
    <source>
        <strain evidence="2 3">DSM 24032</strain>
    </source>
</reference>
<dbReference type="InParanoid" id="A0A395JIH3"/>
<accession>A0A395JIH3</accession>
<dbReference type="OrthoDB" id="9801841at2"/>
<keyword evidence="3" id="KW-1185">Reference proteome</keyword>
<evidence type="ECO:0000313" key="2">
    <source>
        <dbReference type="EMBL" id="RBP48555.1"/>
    </source>
</evidence>
<dbReference type="InterPro" id="IPR036457">
    <property type="entry name" value="PPM-type-like_dom_sf"/>
</dbReference>
<name>A0A395JIH3_9GAMM</name>
<dbReference type="Proteomes" id="UP000253083">
    <property type="component" value="Unassembled WGS sequence"/>
</dbReference>
<dbReference type="InterPro" id="IPR001932">
    <property type="entry name" value="PPM-type_phosphatase-like_dom"/>
</dbReference>
<dbReference type="EMBL" id="QNRT01000006">
    <property type="protein sequence ID" value="RBP48555.1"/>
    <property type="molecule type" value="Genomic_DNA"/>
</dbReference>
<dbReference type="CDD" id="cd00143">
    <property type="entry name" value="PP2Cc"/>
    <property type="match status" value="1"/>
</dbReference>
<organism evidence="2 3">
    <name type="scientific">Arenicella xantha</name>
    <dbReference type="NCBI Taxonomy" id="644221"/>
    <lineage>
        <taxon>Bacteria</taxon>
        <taxon>Pseudomonadati</taxon>
        <taxon>Pseudomonadota</taxon>
        <taxon>Gammaproteobacteria</taxon>
        <taxon>Arenicellales</taxon>
        <taxon>Arenicellaceae</taxon>
        <taxon>Arenicella</taxon>
    </lineage>
</organism>
<dbReference type="SMART" id="SM00332">
    <property type="entry name" value="PP2Cc"/>
    <property type="match status" value="1"/>
</dbReference>
<comment type="caution">
    <text evidence="2">The sequence shown here is derived from an EMBL/GenBank/DDBJ whole genome shotgun (WGS) entry which is preliminary data.</text>
</comment>
<dbReference type="SUPFAM" id="SSF81606">
    <property type="entry name" value="PP2C-like"/>
    <property type="match status" value="1"/>
</dbReference>
<proteinExistence type="predicted"/>
<dbReference type="SMART" id="SM00331">
    <property type="entry name" value="PP2C_SIG"/>
    <property type="match status" value="1"/>
</dbReference>
<dbReference type="PROSITE" id="PS51746">
    <property type="entry name" value="PPM_2"/>
    <property type="match status" value="1"/>
</dbReference>
<dbReference type="RefSeq" id="WP_113955589.1">
    <property type="nucleotide sequence ID" value="NZ_QNRT01000006.1"/>
</dbReference>
<dbReference type="PANTHER" id="PTHR47992">
    <property type="entry name" value="PROTEIN PHOSPHATASE"/>
    <property type="match status" value="1"/>
</dbReference>
<evidence type="ECO:0000259" key="1">
    <source>
        <dbReference type="PROSITE" id="PS51746"/>
    </source>
</evidence>
<protein>
    <submittedName>
        <fullName evidence="2">Serine/threonine protein phosphatase PrpC</fullName>
    </submittedName>
</protein>
<dbReference type="GO" id="GO:0004722">
    <property type="term" value="F:protein serine/threonine phosphatase activity"/>
    <property type="evidence" value="ECO:0007669"/>
    <property type="project" value="InterPro"/>
</dbReference>
<sequence>MPWITLAGCNIGDREEQQDRYLIEHSNDDQSHLLVVADGAGGHKTGGLAAQAAIDCVRENLANLWSNDAPEMFLNRLISDCNKRVLAVGGGELACTTLVLALIRGDEVFWAHVGDSRFYLIRDRHVIVRTNDHSVIELQRRQAAQNSRVSTTQSNELYMCLGALAKTAPDVSSSLVRDGDTLLLCSDGLWGQIDMKPIVADLSERPLTLDRLNNWITKAKVAKHNNSDNITLLAARLKSKPGFFPNPSKAIINFFKNDKSIN</sequence>
<gene>
    <name evidence="2" type="ORF">DFR28_10641</name>
</gene>
<dbReference type="InterPro" id="IPR015655">
    <property type="entry name" value="PP2C"/>
</dbReference>
<evidence type="ECO:0000313" key="3">
    <source>
        <dbReference type="Proteomes" id="UP000253083"/>
    </source>
</evidence>
<dbReference type="Gene3D" id="3.60.40.10">
    <property type="entry name" value="PPM-type phosphatase domain"/>
    <property type="match status" value="1"/>
</dbReference>
<feature type="domain" description="PPM-type phosphatase" evidence="1">
    <location>
        <begin position="4"/>
        <end position="237"/>
    </location>
</feature>
<dbReference type="AlphaFoldDB" id="A0A395JIH3"/>